<dbReference type="PRINTS" id="PR00413">
    <property type="entry name" value="HADHALOGNASE"/>
</dbReference>
<accession>A0A897MSI0</accession>
<organism evidence="5 6">
    <name type="scientific">Natranaeroarchaeum sulfidigenes</name>
    <dbReference type="NCBI Taxonomy" id="2784880"/>
    <lineage>
        <taxon>Archaea</taxon>
        <taxon>Methanobacteriati</taxon>
        <taxon>Methanobacteriota</taxon>
        <taxon>Stenosarchaea group</taxon>
        <taxon>Halobacteria</taxon>
        <taxon>Halobacteriales</taxon>
        <taxon>Natronoarchaeaceae</taxon>
        <taxon>Natranaeroarchaeum</taxon>
    </lineage>
</organism>
<dbReference type="Gene3D" id="1.20.120.710">
    <property type="entry name" value="Haloacid dehalogenase hydrolase-like domain"/>
    <property type="match status" value="1"/>
</dbReference>
<keyword evidence="4" id="KW-0460">Magnesium</keyword>
<dbReference type="SUPFAM" id="SSF56784">
    <property type="entry name" value="HAD-like"/>
    <property type="match status" value="1"/>
</dbReference>
<dbReference type="Pfam" id="PF00702">
    <property type="entry name" value="Hydrolase"/>
    <property type="match status" value="1"/>
</dbReference>
<gene>
    <name evidence="5" type="ORF">AArcS_2318</name>
</gene>
<dbReference type="AlphaFoldDB" id="A0A897MSI0"/>
<evidence type="ECO:0000256" key="1">
    <source>
        <dbReference type="ARBA" id="ARBA00001946"/>
    </source>
</evidence>
<dbReference type="InterPro" id="IPR023214">
    <property type="entry name" value="HAD_sf"/>
</dbReference>
<dbReference type="KEGG" id="hara:AArcS_2318"/>
<dbReference type="Proteomes" id="UP000663586">
    <property type="component" value="Chromosome"/>
</dbReference>
<dbReference type="GeneID" id="70685695"/>
<sequence>MANFEAVLFDLDGTLCQRTQDTETLYARVFERVGEDPFGAPSDLWTALSGPPDHDDPIGYYGAGFARVAAQHDRSDADTLALARELVAAIDDSAVELLPGASVALDAAAAAGQVGLVTNGPADSQRTKLDALGLGDRFDAVVFAAELPRAKPHALPFERALDDLGVAPDRALYVGNSVEYDVAGSQNTGLAAAWLRNEQGPGSYDPEYTLNSLADLPEVLGVNNE</sequence>
<proteinExistence type="inferred from homology"/>
<dbReference type="SFLD" id="SFLDS00003">
    <property type="entry name" value="Haloacid_Dehalogenase"/>
    <property type="match status" value="1"/>
</dbReference>
<dbReference type="EMBL" id="CP064786">
    <property type="protein sequence ID" value="QSG03514.1"/>
    <property type="molecule type" value="Genomic_DNA"/>
</dbReference>
<evidence type="ECO:0000256" key="3">
    <source>
        <dbReference type="ARBA" id="ARBA00022801"/>
    </source>
</evidence>
<protein>
    <submittedName>
        <fullName evidence="5">HAD superfamily hydrolase</fullName>
    </submittedName>
</protein>
<dbReference type="InterPro" id="IPR036412">
    <property type="entry name" value="HAD-like_sf"/>
</dbReference>
<dbReference type="RefSeq" id="WP_238477564.1">
    <property type="nucleotide sequence ID" value="NZ_CP064786.1"/>
</dbReference>
<dbReference type="SFLD" id="SFLDG01129">
    <property type="entry name" value="C1.5:_HAD__Beta-PGM__Phosphata"/>
    <property type="match status" value="1"/>
</dbReference>
<evidence type="ECO:0000313" key="6">
    <source>
        <dbReference type="Proteomes" id="UP000663586"/>
    </source>
</evidence>
<evidence type="ECO:0000256" key="2">
    <source>
        <dbReference type="ARBA" id="ARBA00007958"/>
    </source>
</evidence>
<dbReference type="PANTHER" id="PTHR46470">
    <property type="entry name" value="N-ACYLNEURAMINATE-9-PHOSPHATASE"/>
    <property type="match status" value="1"/>
</dbReference>
<evidence type="ECO:0000313" key="5">
    <source>
        <dbReference type="EMBL" id="QSG03514.1"/>
    </source>
</evidence>
<name>A0A897MSI0_9EURY</name>
<dbReference type="GO" id="GO:0044281">
    <property type="term" value="P:small molecule metabolic process"/>
    <property type="evidence" value="ECO:0007669"/>
    <property type="project" value="UniProtKB-ARBA"/>
</dbReference>
<reference evidence="5" key="1">
    <citation type="submission" date="2020-11" db="EMBL/GenBank/DDBJ databases">
        <title>Carbohydrate-dependent, anaerobic sulfur respiration: A novel catabolism in halophilic archaea.</title>
        <authorList>
            <person name="Sorokin D.Y."/>
            <person name="Messina E."/>
            <person name="Smedile F."/>
            <person name="La Cono V."/>
            <person name="Hallsworth J.E."/>
            <person name="Yakimov M.M."/>
        </authorList>
    </citation>
    <scope>NUCLEOTIDE SEQUENCE</scope>
    <source>
        <strain evidence="5">AArc-S</strain>
    </source>
</reference>
<comment type="cofactor">
    <cofactor evidence="1">
        <name>Mg(2+)</name>
        <dbReference type="ChEBI" id="CHEBI:18420"/>
    </cofactor>
</comment>
<dbReference type="InterPro" id="IPR006439">
    <property type="entry name" value="HAD-SF_hydro_IA"/>
</dbReference>
<keyword evidence="3 5" id="KW-0378">Hydrolase</keyword>
<dbReference type="Gene3D" id="3.40.50.1000">
    <property type="entry name" value="HAD superfamily/HAD-like"/>
    <property type="match status" value="1"/>
</dbReference>
<dbReference type="InterPro" id="IPR051400">
    <property type="entry name" value="HAD-like_hydrolase"/>
</dbReference>
<evidence type="ECO:0000256" key="4">
    <source>
        <dbReference type="ARBA" id="ARBA00022842"/>
    </source>
</evidence>
<dbReference type="GO" id="GO:0016787">
    <property type="term" value="F:hydrolase activity"/>
    <property type="evidence" value="ECO:0007669"/>
    <property type="project" value="UniProtKB-KW"/>
</dbReference>
<comment type="similarity">
    <text evidence="2">Belongs to the HAD-like hydrolase superfamily.</text>
</comment>
<keyword evidence="6" id="KW-1185">Reference proteome</keyword>
<dbReference type="NCBIfam" id="TIGR01549">
    <property type="entry name" value="HAD-SF-IA-v1"/>
    <property type="match status" value="1"/>
</dbReference>